<feature type="domain" description="Lysidine-tRNA(Ile) synthetase C-terminal" evidence="9">
    <location>
        <begin position="359"/>
        <end position="431"/>
    </location>
</feature>
<dbReference type="PANTHER" id="PTHR43033">
    <property type="entry name" value="TRNA(ILE)-LYSIDINE SYNTHASE-RELATED"/>
    <property type="match status" value="1"/>
</dbReference>
<comment type="domain">
    <text evidence="8">The N-terminal region contains the highly conserved SGGXDS motif, predicted to be a P-loop motif involved in ATP binding.</text>
</comment>
<dbReference type="NCBIfam" id="TIGR02432">
    <property type="entry name" value="lysidine_TilS_N"/>
    <property type="match status" value="1"/>
</dbReference>
<evidence type="ECO:0000256" key="6">
    <source>
        <dbReference type="ARBA" id="ARBA00022840"/>
    </source>
</evidence>
<evidence type="ECO:0000256" key="7">
    <source>
        <dbReference type="ARBA" id="ARBA00048539"/>
    </source>
</evidence>
<comment type="catalytic activity">
    <reaction evidence="7 8">
        <text>cytidine(34) in tRNA(Ile2) + L-lysine + ATP = lysidine(34) in tRNA(Ile2) + AMP + diphosphate + H(+)</text>
        <dbReference type="Rhea" id="RHEA:43744"/>
        <dbReference type="Rhea" id="RHEA-COMP:10625"/>
        <dbReference type="Rhea" id="RHEA-COMP:10670"/>
        <dbReference type="ChEBI" id="CHEBI:15378"/>
        <dbReference type="ChEBI" id="CHEBI:30616"/>
        <dbReference type="ChEBI" id="CHEBI:32551"/>
        <dbReference type="ChEBI" id="CHEBI:33019"/>
        <dbReference type="ChEBI" id="CHEBI:82748"/>
        <dbReference type="ChEBI" id="CHEBI:83665"/>
        <dbReference type="ChEBI" id="CHEBI:456215"/>
        <dbReference type="EC" id="6.3.4.19"/>
    </reaction>
</comment>
<keyword evidence="6 8" id="KW-0067">ATP-binding</keyword>
<dbReference type="InterPro" id="IPR012094">
    <property type="entry name" value="tRNA_Ile_lys_synt"/>
</dbReference>
<dbReference type="InterPro" id="IPR014729">
    <property type="entry name" value="Rossmann-like_a/b/a_fold"/>
</dbReference>
<dbReference type="EC" id="6.3.4.19" evidence="8"/>
<keyword evidence="3 8" id="KW-0436">Ligase</keyword>
<dbReference type="SMART" id="SM00977">
    <property type="entry name" value="TilS_C"/>
    <property type="match status" value="1"/>
</dbReference>
<comment type="function">
    <text evidence="8">Ligates lysine onto the cytidine present at position 34 of the AUA codon-specific tRNA(Ile) that contains the anticodon CAU, in an ATP-dependent manner. Cytidine is converted to lysidine, thus changing the amino acid specificity of the tRNA from methionine to isoleucine.</text>
</comment>
<evidence type="ECO:0000259" key="9">
    <source>
        <dbReference type="SMART" id="SM00977"/>
    </source>
</evidence>
<keyword evidence="2 8" id="KW-0963">Cytoplasm</keyword>
<dbReference type="InterPro" id="IPR012795">
    <property type="entry name" value="tRNA_Ile_lys_synt_N"/>
</dbReference>
<dbReference type="HAMAP" id="MF_01161">
    <property type="entry name" value="tRNA_Ile_lys_synt"/>
    <property type="match status" value="1"/>
</dbReference>
<comment type="caution">
    <text evidence="10">The sequence shown here is derived from an EMBL/GenBank/DDBJ whole genome shotgun (WGS) entry which is preliminary data.</text>
</comment>
<dbReference type="Pfam" id="PF01171">
    <property type="entry name" value="ATP_bind_3"/>
    <property type="match status" value="1"/>
</dbReference>
<comment type="subcellular location">
    <subcellularLocation>
        <location evidence="1 8">Cytoplasm</location>
    </subcellularLocation>
</comment>
<evidence type="ECO:0000256" key="3">
    <source>
        <dbReference type="ARBA" id="ARBA00022598"/>
    </source>
</evidence>
<keyword evidence="11" id="KW-1185">Reference proteome</keyword>
<evidence type="ECO:0000313" key="11">
    <source>
        <dbReference type="Proteomes" id="UP001254488"/>
    </source>
</evidence>
<dbReference type="GO" id="GO:0032267">
    <property type="term" value="F:tRNA(Ile)-lysidine synthase activity"/>
    <property type="evidence" value="ECO:0007669"/>
    <property type="project" value="UniProtKB-EC"/>
</dbReference>
<evidence type="ECO:0000256" key="5">
    <source>
        <dbReference type="ARBA" id="ARBA00022741"/>
    </source>
</evidence>
<evidence type="ECO:0000256" key="1">
    <source>
        <dbReference type="ARBA" id="ARBA00004496"/>
    </source>
</evidence>
<comment type="similarity">
    <text evidence="8">Belongs to the tRNA(Ile)-lysidine synthase family.</text>
</comment>
<dbReference type="NCBIfam" id="TIGR02433">
    <property type="entry name" value="lysidine_TilS_C"/>
    <property type="match status" value="1"/>
</dbReference>
<name>A0ABU2YAI9_9FLAO</name>
<dbReference type="SUPFAM" id="SSF56037">
    <property type="entry name" value="PheT/TilS domain"/>
    <property type="match status" value="1"/>
</dbReference>
<feature type="binding site" evidence="8">
    <location>
        <begin position="26"/>
        <end position="31"/>
    </location>
    <ligand>
        <name>ATP</name>
        <dbReference type="ChEBI" id="CHEBI:30616"/>
    </ligand>
</feature>
<dbReference type="Pfam" id="PF11734">
    <property type="entry name" value="TilS_C"/>
    <property type="match status" value="1"/>
</dbReference>
<dbReference type="CDD" id="cd01992">
    <property type="entry name" value="TilS_N"/>
    <property type="match status" value="1"/>
</dbReference>
<proteinExistence type="inferred from homology"/>
<sequence>MLAALKKHIETQFPSLKNSKLLLACSGGVDSMVLLYFLHKLNIKTAVAHCNFSLRGEESDEDEAFVKEMSSNYNLVFYSERFNTKKYASEKGISTQMAARELRYNWFFHLLEEHGYDFVVTAHHADDTLETFLINLSRGTGIKGLLGIPEKTETVIRPLLPFSRKEIEGVAKAQSLYWREDSSNASKDYLRNKLRHTVIPGFKSAAPKILDSLKQTQQNLGEVSNLLDDYMTLVYNLVISEIEDGYKIDIEKTKSLPNSKALLFQLLSPFGFTDFDSILDLMDSQSGKSVYSNSHRLLKDREFLLLSENQEVDFKTVIIDKETSEITVPIHLTFSEADTYKITNAHTVFIDASTLEFPLELRKWKEGDTFQPFGMKGKKKLSKFFKDEKLSLIAKEKTFVLISNNDIVWVVGHRLDEKFKVTQKTKNILKIVYTPA</sequence>
<dbReference type="PANTHER" id="PTHR43033:SF1">
    <property type="entry name" value="TRNA(ILE)-LYSIDINE SYNTHASE-RELATED"/>
    <property type="match status" value="1"/>
</dbReference>
<protein>
    <recommendedName>
        <fullName evidence="8">tRNA(Ile)-lysidine synthase</fullName>
        <ecNumber evidence="8">6.3.4.19</ecNumber>
    </recommendedName>
    <alternativeName>
        <fullName evidence="8">tRNA(Ile)-2-lysyl-cytidine synthase</fullName>
    </alternativeName>
    <alternativeName>
        <fullName evidence="8">tRNA(Ile)-lysidine synthetase</fullName>
    </alternativeName>
</protein>
<evidence type="ECO:0000256" key="8">
    <source>
        <dbReference type="HAMAP-Rule" id="MF_01161"/>
    </source>
</evidence>
<dbReference type="Gene3D" id="3.40.50.620">
    <property type="entry name" value="HUPs"/>
    <property type="match status" value="1"/>
</dbReference>
<keyword evidence="4 8" id="KW-0819">tRNA processing</keyword>
<organism evidence="10 11">
    <name type="scientific">Patiriisocius hiemis</name>
    <dbReference type="NCBI Taxonomy" id="3075604"/>
    <lineage>
        <taxon>Bacteria</taxon>
        <taxon>Pseudomonadati</taxon>
        <taxon>Bacteroidota</taxon>
        <taxon>Flavobacteriia</taxon>
        <taxon>Flavobacteriales</taxon>
        <taxon>Flavobacteriaceae</taxon>
        <taxon>Patiriisocius</taxon>
    </lineage>
</organism>
<reference evidence="10 11" key="1">
    <citation type="submission" date="2023-09" db="EMBL/GenBank/DDBJ databases">
        <authorList>
            <person name="Rey-Velasco X."/>
        </authorList>
    </citation>
    <scope>NUCLEOTIDE SEQUENCE [LARGE SCALE GENOMIC DNA]</scope>
    <source>
        <strain evidence="10 11">W242</strain>
    </source>
</reference>
<evidence type="ECO:0000256" key="2">
    <source>
        <dbReference type="ARBA" id="ARBA00022490"/>
    </source>
</evidence>
<evidence type="ECO:0000256" key="4">
    <source>
        <dbReference type="ARBA" id="ARBA00022694"/>
    </source>
</evidence>
<dbReference type="Proteomes" id="UP001254488">
    <property type="component" value="Unassembled WGS sequence"/>
</dbReference>
<gene>
    <name evidence="8 10" type="primary">tilS</name>
    <name evidence="10" type="ORF">RM538_03365</name>
</gene>
<dbReference type="InterPro" id="IPR011063">
    <property type="entry name" value="TilS/TtcA_N"/>
</dbReference>
<dbReference type="SUPFAM" id="SSF52402">
    <property type="entry name" value="Adenine nucleotide alpha hydrolases-like"/>
    <property type="match status" value="1"/>
</dbReference>
<dbReference type="EMBL" id="JAVRHZ010000001">
    <property type="protein sequence ID" value="MDT0555027.1"/>
    <property type="molecule type" value="Genomic_DNA"/>
</dbReference>
<dbReference type="InterPro" id="IPR012796">
    <property type="entry name" value="Lysidine-tRNA-synth_C"/>
</dbReference>
<evidence type="ECO:0000313" key="10">
    <source>
        <dbReference type="EMBL" id="MDT0555027.1"/>
    </source>
</evidence>
<dbReference type="RefSeq" id="WP_311331980.1">
    <property type="nucleotide sequence ID" value="NZ_JAVRHZ010000001.1"/>
</dbReference>
<accession>A0ABU2YAI9</accession>
<keyword evidence="5 8" id="KW-0547">Nucleotide-binding</keyword>